<dbReference type="SUPFAM" id="SSF52129">
    <property type="entry name" value="Caspase-like"/>
    <property type="match status" value="1"/>
</dbReference>
<dbReference type="InterPro" id="IPR019405">
    <property type="entry name" value="Lactonase_7-beta_prop"/>
</dbReference>
<keyword evidence="7" id="KW-1185">Reference proteome</keyword>
<keyword evidence="4" id="KW-0812">Transmembrane</keyword>
<sequence length="1024" mass="107939">MERRLALVIACYAYEDPGLRRLTAPAHDADALSSVLSDPLIAGFEVTTLVNEPHHRVGEAIAELYRDRSRNDVTLLYFTGHGLKDDAGRLFLAMANTRRDSLLFTALSAEQIDQAMEGCASRRKILILDCRYSGAFPSGRLAKGDSAVHSLERFRGRGRVVLTASDATQYSFEGDRLRGEAVRSVFTHHLVEGLREGHADLDRDGNITVDELYDYVYERVVAETPQQRPKKQDDVEGRIVVARNVRWTLPAHLRAALASPIPAVRLGALEGLTDLHGKGNEFVRAAVLGEIERLADDDSRQVSAAAARWLTAGSEPAANAGSGFSGRQHRDVRDPRPDEEDDDPGGRRESVKRQSERPEERGKSVATSGEVAGEGGPSARSGRRRPRAVRWFLDAGLPAALLALAAAGLLVAGQIQWNGSRAAAVASARSGASYFAVGPGPGAALGWYTAILAFAALLGAALTVLPRTRSLVGPGFLAGIGAAAAWGLAYFAGDFRPGLDFGGRFPGEIAGHVLLLGAALCALYTLWRHPAARLRPVPPHAWARRAVLVLAILGAFALLGALADVAAVKRVEEEVRVWAAPFQVAAMLALVLPAAAVTSATRSLGLSLLAGWIAGGTAILATMVALAMDGASPAPTMVAPVAVFAGTLALLCLAAVVWARVPEAASASPVHGRRRLGVAALPVLLALNAATGLGVVVRYDEFPALVTSVAVSPDGTRVYAVGDIKGSGGTRMWRIDTATRRTVGRSVALGSGFQSFYQIAISSDGHRAYISRHDTNSVRVVDTRTNAIVGQPITVGSRPAGIAVSPDGRYVYVANTDSATVSVIYTRTGTAARPPIPVGVRPRGLAVGPKGRIYVADSGSRQVSVIDPVTGQRTEVPTRDDARGEPGGLAVSPDGTRLYVSTGGIWNLTGEGLQEVDIKAEPPTGKWYDVSIGASGRRARVEGWSGVAVSGDGEEVYVTNGWSDALLTFLPAAGRVSTRPIRVGRHATGIAVAPDGRYLYVATFDGVSIVDIVAGTSELVSLYA</sequence>
<dbReference type="PANTHER" id="PTHR47197:SF3">
    <property type="entry name" value="DIHYDRO-HEME D1 DEHYDROGENASE"/>
    <property type="match status" value="1"/>
</dbReference>
<dbReference type="EMBL" id="BMNT01000021">
    <property type="protein sequence ID" value="GGK92933.1"/>
    <property type="molecule type" value="Genomic_DNA"/>
</dbReference>
<evidence type="ECO:0000256" key="2">
    <source>
        <dbReference type="PROSITE-ProRule" id="PRU00504"/>
    </source>
</evidence>
<dbReference type="InterPro" id="IPR018247">
    <property type="entry name" value="EF_Hand_1_Ca_BS"/>
</dbReference>
<gene>
    <name evidence="6" type="ORF">GCM10007964_39330</name>
</gene>
<dbReference type="Gene3D" id="2.130.10.10">
    <property type="entry name" value="YVTN repeat-like/Quinoprotein amine dehydrogenase"/>
    <property type="match status" value="2"/>
</dbReference>
<accession>A0A917VLH6</accession>
<evidence type="ECO:0000259" key="5">
    <source>
        <dbReference type="Pfam" id="PF00656"/>
    </source>
</evidence>
<organism evidence="6 7">
    <name type="scientific">Sphaerisporangium melleum</name>
    <dbReference type="NCBI Taxonomy" id="321316"/>
    <lineage>
        <taxon>Bacteria</taxon>
        <taxon>Bacillati</taxon>
        <taxon>Actinomycetota</taxon>
        <taxon>Actinomycetes</taxon>
        <taxon>Streptosporangiales</taxon>
        <taxon>Streptosporangiaceae</taxon>
        <taxon>Sphaerisporangium</taxon>
    </lineage>
</organism>
<dbReference type="AlphaFoldDB" id="A0A917VLH6"/>
<dbReference type="NCBIfam" id="TIGR02276">
    <property type="entry name" value="beta_rpt_yvtn"/>
    <property type="match status" value="1"/>
</dbReference>
<feature type="transmembrane region" description="Helical" evidence="4">
    <location>
        <begin position="445"/>
        <end position="464"/>
    </location>
</feature>
<dbReference type="SUPFAM" id="SSF50969">
    <property type="entry name" value="YVTN repeat-like/Quinoprotein amine dehydrogenase"/>
    <property type="match status" value="2"/>
</dbReference>
<dbReference type="Pfam" id="PF10282">
    <property type="entry name" value="Lactonase"/>
    <property type="match status" value="1"/>
</dbReference>
<dbReference type="InterPro" id="IPR001258">
    <property type="entry name" value="NHL_repeat"/>
</dbReference>
<feature type="transmembrane region" description="Helical" evidence="4">
    <location>
        <begin position="391"/>
        <end position="412"/>
    </location>
</feature>
<dbReference type="InterPro" id="IPR011964">
    <property type="entry name" value="YVTN_b-propeller_repeat"/>
</dbReference>
<reference evidence="6" key="1">
    <citation type="journal article" date="2014" name="Int. J. Syst. Evol. Microbiol.">
        <title>Complete genome sequence of Corynebacterium casei LMG S-19264T (=DSM 44701T), isolated from a smear-ripened cheese.</title>
        <authorList>
            <consortium name="US DOE Joint Genome Institute (JGI-PGF)"/>
            <person name="Walter F."/>
            <person name="Albersmeier A."/>
            <person name="Kalinowski J."/>
            <person name="Ruckert C."/>
        </authorList>
    </citation>
    <scope>NUCLEOTIDE SEQUENCE</scope>
    <source>
        <strain evidence="6">JCM 13064</strain>
    </source>
</reference>
<feature type="transmembrane region" description="Helical" evidence="4">
    <location>
        <begin position="471"/>
        <end position="489"/>
    </location>
</feature>
<feature type="repeat" description="NHL" evidence="2">
    <location>
        <begin position="841"/>
        <end position="869"/>
    </location>
</feature>
<comment type="caution">
    <text evidence="6">The sequence shown here is derived from an EMBL/GenBank/DDBJ whole genome shotgun (WGS) entry which is preliminary data.</text>
</comment>
<evidence type="ECO:0000256" key="3">
    <source>
        <dbReference type="SAM" id="MobiDB-lite"/>
    </source>
</evidence>
<dbReference type="NCBIfam" id="NF047832">
    <property type="entry name" value="caspase_w_EACC1"/>
    <property type="match status" value="1"/>
</dbReference>
<dbReference type="InterPro" id="IPR029030">
    <property type="entry name" value="Caspase-like_dom_sf"/>
</dbReference>
<evidence type="ECO:0000313" key="6">
    <source>
        <dbReference type="EMBL" id="GGK92933.1"/>
    </source>
</evidence>
<evidence type="ECO:0000256" key="4">
    <source>
        <dbReference type="SAM" id="Phobius"/>
    </source>
</evidence>
<dbReference type="InterPro" id="IPR015943">
    <property type="entry name" value="WD40/YVTN_repeat-like_dom_sf"/>
</dbReference>
<dbReference type="InterPro" id="IPR051200">
    <property type="entry name" value="Host-pathogen_enzymatic-act"/>
</dbReference>
<feature type="transmembrane region" description="Helical" evidence="4">
    <location>
        <begin position="578"/>
        <end position="597"/>
    </location>
</feature>
<dbReference type="InterPro" id="IPR011044">
    <property type="entry name" value="Quino_amine_DH_bsu"/>
</dbReference>
<feature type="region of interest" description="Disordered" evidence="3">
    <location>
        <begin position="313"/>
        <end position="383"/>
    </location>
</feature>
<evidence type="ECO:0000256" key="1">
    <source>
        <dbReference type="ARBA" id="ARBA00022737"/>
    </source>
</evidence>
<feature type="transmembrane region" description="Helical" evidence="4">
    <location>
        <begin position="604"/>
        <end position="626"/>
    </location>
</feature>
<proteinExistence type="predicted"/>
<dbReference type="Gene3D" id="3.40.50.1460">
    <property type="match status" value="1"/>
</dbReference>
<name>A0A917VLH6_9ACTN</name>
<dbReference type="Pfam" id="PF00656">
    <property type="entry name" value="Peptidase_C14"/>
    <property type="match status" value="1"/>
</dbReference>
<protein>
    <recommendedName>
        <fullName evidence="5">Peptidase C14 caspase domain-containing protein</fullName>
    </recommendedName>
</protein>
<feature type="transmembrane region" description="Helical" evidence="4">
    <location>
        <begin position="509"/>
        <end position="527"/>
    </location>
</feature>
<reference evidence="6" key="2">
    <citation type="submission" date="2020-09" db="EMBL/GenBank/DDBJ databases">
        <authorList>
            <person name="Sun Q."/>
            <person name="Ohkuma M."/>
        </authorList>
    </citation>
    <scope>NUCLEOTIDE SEQUENCE</scope>
    <source>
        <strain evidence="6">JCM 13064</strain>
    </source>
</reference>
<feature type="domain" description="Peptidase C14 caspase" evidence="5">
    <location>
        <begin position="3"/>
        <end position="229"/>
    </location>
</feature>
<feature type="transmembrane region" description="Helical" evidence="4">
    <location>
        <begin position="638"/>
        <end position="658"/>
    </location>
</feature>
<keyword evidence="1" id="KW-0677">Repeat</keyword>
<feature type="transmembrane region" description="Helical" evidence="4">
    <location>
        <begin position="678"/>
        <end position="699"/>
    </location>
</feature>
<dbReference type="PROSITE" id="PS00018">
    <property type="entry name" value="EF_HAND_1"/>
    <property type="match status" value="1"/>
</dbReference>
<dbReference type="Pfam" id="PF01436">
    <property type="entry name" value="NHL"/>
    <property type="match status" value="1"/>
</dbReference>
<dbReference type="GO" id="GO:0006508">
    <property type="term" value="P:proteolysis"/>
    <property type="evidence" value="ECO:0007669"/>
    <property type="project" value="InterPro"/>
</dbReference>
<evidence type="ECO:0000313" key="7">
    <source>
        <dbReference type="Proteomes" id="UP000645217"/>
    </source>
</evidence>
<keyword evidence="4" id="KW-1133">Transmembrane helix</keyword>
<dbReference type="GO" id="GO:0004197">
    <property type="term" value="F:cysteine-type endopeptidase activity"/>
    <property type="evidence" value="ECO:0007669"/>
    <property type="project" value="InterPro"/>
</dbReference>
<dbReference type="PANTHER" id="PTHR47197">
    <property type="entry name" value="PROTEIN NIRF"/>
    <property type="match status" value="1"/>
</dbReference>
<dbReference type="CDD" id="cd05819">
    <property type="entry name" value="NHL"/>
    <property type="match status" value="1"/>
</dbReference>
<dbReference type="PROSITE" id="PS51125">
    <property type="entry name" value="NHL"/>
    <property type="match status" value="1"/>
</dbReference>
<feature type="transmembrane region" description="Helical" evidence="4">
    <location>
        <begin position="547"/>
        <end position="566"/>
    </location>
</feature>
<dbReference type="RefSeq" id="WP_189164489.1">
    <property type="nucleotide sequence ID" value="NZ_BMNT01000021.1"/>
</dbReference>
<keyword evidence="4" id="KW-0472">Membrane</keyword>
<feature type="compositionally biased region" description="Basic and acidic residues" evidence="3">
    <location>
        <begin position="344"/>
        <end position="363"/>
    </location>
</feature>
<dbReference type="Proteomes" id="UP000645217">
    <property type="component" value="Unassembled WGS sequence"/>
</dbReference>
<dbReference type="InterPro" id="IPR011600">
    <property type="entry name" value="Pept_C14_caspase"/>
</dbReference>